<evidence type="ECO:0000313" key="2">
    <source>
        <dbReference type="EMBL" id="MPC25067.1"/>
    </source>
</evidence>
<accession>A0A5B7DVF4</accession>
<gene>
    <name evidence="2" type="ORF">E2C01_018166</name>
</gene>
<reference evidence="2 3" key="1">
    <citation type="submission" date="2019-05" db="EMBL/GenBank/DDBJ databases">
        <title>Another draft genome of Portunus trituberculatus and its Hox gene families provides insights of decapod evolution.</title>
        <authorList>
            <person name="Jeong J.-H."/>
            <person name="Song I."/>
            <person name="Kim S."/>
            <person name="Choi T."/>
            <person name="Kim D."/>
            <person name="Ryu S."/>
            <person name="Kim W."/>
        </authorList>
    </citation>
    <scope>NUCLEOTIDE SEQUENCE [LARGE SCALE GENOMIC DNA]</scope>
    <source>
        <tissue evidence="2">Muscle</tissue>
    </source>
</reference>
<dbReference type="AlphaFoldDB" id="A0A5B7DVF4"/>
<sequence length="106" mass="11521">MYTATTHVTAFVATHLLLRHDYTSAVLSVLTAHVTFRGPPFCSQDPSMSFSIVECNFKAAFITANVTKFTHATALLPHDLIKVSDVISSDATSTTPYDVLKAAFLN</sequence>
<evidence type="ECO:0000259" key="1">
    <source>
        <dbReference type="Pfam" id="PF23055"/>
    </source>
</evidence>
<proteinExistence type="predicted"/>
<protein>
    <recommendedName>
        <fullName evidence="1">DUF7041 domain-containing protein</fullName>
    </recommendedName>
</protein>
<keyword evidence="3" id="KW-1185">Reference proteome</keyword>
<name>A0A5B7DVF4_PORTR</name>
<dbReference type="InterPro" id="IPR055469">
    <property type="entry name" value="DUF7041"/>
</dbReference>
<comment type="caution">
    <text evidence="2">The sequence shown here is derived from an EMBL/GenBank/DDBJ whole genome shotgun (WGS) entry which is preliminary data.</text>
</comment>
<feature type="domain" description="DUF7041" evidence="1">
    <location>
        <begin position="39"/>
        <end position="105"/>
    </location>
</feature>
<evidence type="ECO:0000313" key="3">
    <source>
        <dbReference type="Proteomes" id="UP000324222"/>
    </source>
</evidence>
<dbReference type="EMBL" id="VSRR010001411">
    <property type="protein sequence ID" value="MPC25067.1"/>
    <property type="molecule type" value="Genomic_DNA"/>
</dbReference>
<organism evidence="2 3">
    <name type="scientific">Portunus trituberculatus</name>
    <name type="common">Swimming crab</name>
    <name type="synonym">Neptunus trituberculatus</name>
    <dbReference type="NCBI Taxonomy" id="210409"/>
    <lineage>
        <taxon>Eukaryota</taxon>
        <taxon>Metazoa</taxon>
        <taxon>Ecdysozoa</taxon>
        <taxon>Arthropoda</taxon>
        <taxon>Crustacea</taxon>
        <taxon>Multicrustacea</taxon>
        <taxon>Malacostraca</taxon>
        <taxon>Eumalacostraca</taxon>
        <taxon>Eucarida</taxon>
        <taxon>Decapoda</taxon>
        <taxon>Pleocyemata</taxon>
        <taxon>Brachyura</taxon>
        <taxon>Eubrachyura</taxon>
        <taxon>Portunoidea</taxon>
        <taxon>Portunidae</taxon>
        <taxon>Portuninae</taxon>
        <taxon>Portunus</taxon>
    </lineage>
</organism>
<dbReference type="Proteomes" id="UP000324222">
    <property type="component" value="Unassembled WGS sequence"/>
</dbReference>
<dbReference type="Pfam" id="PF23055">
    <property type="entry name" value="DUF7041"/>
    <property type="match status" value="1"/>
</dbReference>